<comment type="caution">
    <text evidence="1">The sequence shown here is derived from an EMBL/GenBank/DDBJ whole genome shotgun (WGS) entry which is preliminary data.</text>
</comment>
<reference evidence="1" key="1">
    <citation type="journal article" date="2022" name="bioRxiv">
        <title>Genomics of Preaxostyla Flagellates Illuminates Evolutionary Transitions and the Path Towards Mitochondrial Loss.</title>
        <authorList>
            <person name="Novak L.V.F."/>
            <person name="Treitli S.C."/>
            <person name="Pyrih J."/>
            <person name="Halakuc P."/>
            <person name="Pipaliya S.V."/>
            <person name="Vacek V."/>
            <person name="Brzon O."/>
            <person name="Soukal P."/>
            <person name="Eme L."/>
            <person name="Dacks J.B."/>
            <person name="Karnkowska A."/>
            <person name="Elias M."/>
            <person name="Hampl V."/>
        </authorList>
    </citation>
    <scope>NUCLEOTIDE SEQUENCE</scope>
    <source>
        <strain evidence="1">RCP-MX</strain>
    </source>
</reference>
<organism evidence="1 2">
    <name type="scientific">Paratrimastix pyriformis</name>
    <dbReference type="NCBI Taxonomy" id="342808"/>
    <lineage>
        <taxon>Eukaryota</taxon>
        <taxon>Metamonada</taxon>
        <taxon>Preaxostyla</taxon>
        <taxon>Paratrimastigidae</taxon>
        <taxon>Paratrimastix</taxon>
    </lineage>
</organism>
<evidence type="ECO:0000313" key="1">
    <source>
        <dbReference type="EMBL" id="KAJ4453986.1"/>
    </source>
</evidence>
<gene>
    <name evidence="1" type="ORF">PAPYR_11411</name>
</gene>
<dbReference type="Proteomes" id="UP001141327">
    <property type="component" value="Unassembled WGS sequence"/>
</dbReference>
<evidence type="ECO:0000313" key="2">
    <source>
        <dbReference type="Proteomes" id="UP001141327"/>
    </source>
</evidence>
<protein>
    <submittedName>
        <fullName evidence="1">Uncharacterized protein</fullName>
    </submittedName>
</protein>
<name>A0ABQ8U3S7_9EUKA</name>
<keyword evidence="2" id="KW-1185">Reference proteome</keyword>
<accession>A0ABQ8U3S7</accession>
<proteinExistence type="predicted"/>
<sequence>MVFTLSWFGQEGGLVGEASVAVVQPCLVAFDNSNSTPARQGCLHRFTGAGRRLVTKKPRARGREPSWDLRGKVPVAARALRFSRRVPLARAMPDNESSRCFVRSSSLFYLRGPPLSLTRRAPPGAGRDPLEEMFGGWWDSRVISSPNKPKPRQVSHPPPCLMRGTGTPSMHLHSGVGVVFPLNLTPTRQGCLHLFIGVGRRLVTKRPRARGRRTLLGSARQGACRGSVVLCVFLDACLWPAPCRTTSPLAVLSDLLILCGESDPLREGLPKEGAGYGKTRYLRGLCRRAPPGAGRDPLEEMFGVRMVDHESLFVGFFETFGSCDSQLDCFYCVARY</sequence>
<dbReference type="EMBL" id="JAPMOS010000196">
    <property type="protein sequence ID" value="KAJ4453986.1"/>
    <property type="molecule type" value="Genomic_DNA"/>
</dbReference>